<proteinExistence type="predicted"/>
<dbReference type="EMBL" id="MN739469">
    <property type="protein sequence ID" value="QHT06486.1"/>
    <property type="molecule type" value="Genomic_DNA"/>
</dbReference>
<keyword evidence="1" id="KW-1133">Transmembrane helix</keyword>
<name>A0A6C0CNV4_9ZZZZ</name>
<feature type="transmembrane region" description="Helical" evidence="1">
    <location>
        <begin position="6"/>
        <end position="23"/>
    </location>
</feature>
<evidence type="ECO:0000313" key="2">
    <source>
        <dbReference type="EMBL" id="QHT06486.1"/>
    </source>
</evidence>
<reference evidence="2" key="1">
    <citation type="journal article" date="2020" name="Nature">
        <title>Giant virus diversity and host interactions through global metagenomics.</title>
        <authorList>
            <person name="Schulz F."/>
            <person name="Roux S."/>
            <person name="Paez-Espino D."/>
            <person name="Jungbluth S."/>
            <person name="Walsh D.A."/>
            <person name="Denef V.J."/>
            <person name="McMahon K.D."/>
            <person name="Konstantinidis K.T."/>
            <person name="Eloe-Fadrosh E.A."/>
            <person name="Kyrpides N.C."/>
            <person name="Woyke T."/>
        </authorList>
    </citation>
    <scope>NUCLEOTIDE SEQUENCE</scope>
    <source>
        <strain evidence="2">GVMAG-M-3300021425-30</strain>
    </source>
</reference>
<accession>A0A6C0CNV4</accession>
<evidence type="ECO:0000256" key="1">
    <source>
        <dbReference type="SAM" id="Phobius"/>
    </source>
</evidence>
<sequence length="141" mass="16203">MKDIYFLPLVFILILIPVILNVSKEHNCLSGEVFYFGTPGFVREGFTASEYAHGFSKDRHIFNNYPYFAAVHDPTDNIIEKQKTINIFNDAISDYITKYAPKGNKYTINYPCRKSTISYNNNKYNNCGPYASNDCKSPIIF</sequence>
<protein>
    <submittedName>
        <fullName evidence="2">Uncharacterized protein</fullName>
    </submittedName>
</protein>
<organism evidence="2">
    <name type="scientific">viral metagenome</name>
    <dbReference type="NCBI Taxonomy" id="1070528"/>
    <lineage>
        <taxon>unclassified sequences</taxon>
        <taxon>metagenomes</taxon>
        <taxon>organismal metagenomes</taxon>
    </lineage>
</organism>
<keyword evidence="1" id="KW-0472">Membrane</keyword>
<keyword evidence="1" id="KW-0812">Transmembrane</keyword>
<dbReference type="AlphaFoldDB" id="A0A6C0CNV4"/>